<dbReference type="PANTHER" id="PTHR30154">
    <property type="entry name" value="LEUCINE-RESPONSIVE REGULATORY PROTEIN"/>
    <property type="match status" value="1"/>
</dbReference>
<dbReference type="PROSITE" id="PS51202">
    <property type="entry name" value="RCK_C"/>
    <property type="match status" value="1"/>
</dbReference>
<evidence type="ECO:0000259" key="4">
    <source>
        <dbReference type="PROSITE" id="PS50956"/>
    </source>
</evidence>
<dbReference type="EMBL" id="JBHSQH010000001">
    <property type="protein sequence ID" value="MFC5973367.1"/>
    <property type="molecule type" value="Genomic_DNA"/>
</dbReference>
<keyword evidence="7" id="KW-1185">Reference proteome</keyword>
<comment type="caution">
    <text evidence="6">The sequence shown here is derived from an EMBL/GenBank/DDBJ whole genome shotgun (WGS) entry which is preliminary data.</text>
</comment>
<dbReference type="RefSeq" id="WP_247417832.1">
    <property type="nucleotide sequence ID" value="NZ_JALLGW010000001.1"/>
</dbReference>
<evidence type="ECO:0000259" key="5">
    <source>
        <dbReference type="PROSITE" id="PS51202"/>
    </source>
</evidence>
<dbReference type="Pfam" id="PF02080">
    <property type="entry name" value="TrkA_C"/>
    <property type="match status" value="1"/>
</dbReference>
<dbReference type="InterPro" id="IPR000485">
    <property type="entry name" value="AsnC-type_HTH_dom"/>
</dbReference>
<dbReference type="Proteomes" id="UP001596099">
    <property type="component" value="Unassembled WGS sequence"/>
</dbReference>
<keyword evidence="2" id="KW-0238">DNA-binding</keyword>
<accession>A0ABD5RSE6</accession>
<reference evidence="6 7" key="1">
    <citation type="journal article" date="2019" name="Int. J. Syst. Evol. Microbiol.">
        <title>The Global Catalogue of Microorganisms (GCM) 10K type strain sequencing project: providing services to taxonomists for standard genome sequencing and annotation.</title>
        <authorList>
            <consortium name="The Broad Institute Genomics Platform"/>
            <consortium name="The Broad Institute Genome Sequencing Center for Infectious Disease"/>
            <person name="Wu L."/>
            <person name="Ma J."/>
        </authorList>
    </citation>
    <scope>NUCLEOTIDE SEQUENCE [LARGE SCALE GENOMIC DNA]</scope>
    <source>
        <strain evidence="6 7">CGMCC 1.12543</strain>
    </source>
</reference>
<proteinExistence type="predicted"/>
<evidence type="ECO:0000313" key="6">
    <source>
        <dbReference type="EMBL" id="MFC5973367.1"/>
    </source>
</evidence>
<dbReference type="InterPro" id="IPR036721">
    <property type="entry name" value="RCK_C_sf"/>
</dbReference>
<name>A0ABD5RSE6_9EURY</name>
<dbReference type="InterPro" id="IPR036390">
    <property type="entry name" value="WH_DNA-bd_sf"/>
</dbReference>
<protein>
    <submittedName>
        <fullName evidence="6">Winged helix-turn-helix transcriptional regulator</fullName>
    </submittedName>
</protein>
<feature type="domain" description="HTH asnC-type" evidence="4">
    <location>
        <begin position="5"/>
        <end position="68"/>
    </location>
</feature>
<dbReference type="SUPFAM" id="SSF116726">
    <property type="entry name" value="TrkA C-terminal domain-like"/>
    <property type="match status" value="1"/>
</dbReference>
<dbReference type="Pfam" id="PF13412">
    <property type="entry name" value="HTH_24"/>
    <property type="match status" value="1"/>
</dbReference>
<feature type="domain" description="RCK C-terminal" evidence="5">
    <location>
        <begin position="161"/>
        <end position="246"/>
    </location>
</feature>
<dbReference type="PROSITE" id="PS50956">
    <property type="entry name" value="HTH_ASNC_2"/>
    <property type="match status" value="1"/>
</dbReference>
<dbReference type="PANTHER" id="PTHR30154:SF34">
    <property type="entry name" value="TRANSCRIPTIONAL REGULATOR AZLB"/>
    <property type="match status" value="1"/>
</dbReference>
<dbReference type="InterPro" id="IPR011991">
    <property type="entry name" value="ArsR-like_HTH"/>
</dbReference>
<dbReference type="Gene3D" id="1.10.10.10">
    <property type="entry name" value="Winged helix-like DNA-binding domain superfamily/Winged helix DNA-binding domain"/>
    <property type="match status" value="1"/>
</dbReference>
<dbReference type="InterPro" id="IPR036388">
    <property type="entry name" value="WH-like_DNA-bd_sf"/>
</dbReference>
<dbReference type="InterPro" id="IPR019888">
    <property type="entry name" value="Tscrpt_reg_AsnC-like"/>
</dbReference>
<dbReference type="InterPro" id="IPR006037">
    <property type="entry name" value="RCK_C"/>
</dbReference>
<evidence type="ECO:0000256" key="2">
    <source>
        <dbReference type="ARBA" id="ARBA00023125"/>
    </source>
</evidence>
<keyword evidence="3" id="KW-0804">Transcription</keyword>
<evidence type="ECO:0000256" key="3">
    <source>
        <dbReference type="ARBA" id="ARBA00023163"/>
    </source>
</evidence>
<sequence length="250" mass="27704">MGYRLDRIDKRILFHLAQDARNTTAREVAEEVDVSAGTIGNRIERLEESGILEGYHADINYEKADNLLTRIYICHAPNSDRERLAEEVLQIPGVINVRRAMIGRENLHVVAVGTDTRDIGRISRKLTDLGLEVEHEGLVEEEQFQPYSPYGPSDEHSHTGKGFMTLAGDAELTDLRLLEDAPVVGMTIGEAAAADILSDDVLVVTIERGESMITPKGDVEFHESDIVSLLFRNGLSESVLEDFGGDVVHR</sequence>
<keyword evidence="1" id="KW-0805">Transcription regulation</keyword>
<dbReference type="CDD" id="cd00090">
    <property type="entry name" value="HTH_ARSR"/>
    <property type="match status" value="1"/>
</dbReference>
<dbReference type="SUPFAM" id="SSF46785">
    <property type="entry name" value="Winged helix' DNA-binding domain"/>
    <property type="match status" value="1"/>
</dbReference>
<dbReference type="AlphaFoldDB" id="A0ABD5RSE6"/>
<evidence type="ECO:0000256" key="1">
    <source>
        <dbReference type="ARBA" id="ARBA00023015"/>
    </source>
</evidence>
<gene>
    <name evidence="6" type="ORF">ACFPYI_18710</name>
</gene>
<organism evidence="6 7">
    <name type="scientific">Halomarina salina</name>
    <dbReference type="NCBI Taxonomy" id="1872699"/>
    <lineage>
        <taxon>Archaea</taxon>
        <taxon>Methanobacteriati</taxon>
        <taxon>Methanobacteriota</taxon>
        <taxon>Stenosarchaea group</taxon>
        <taxon>Halobacteria</taxon>
        <taxon>Halobacteriales</taxon>
        <taxon>Natronomonadaceae</taxon>
        <taxon>Halomarina</taxon>
    </lineage>
</organism>
<dbReference type="SMART" id="SM00344">
    <property type="entry name" value="HTH_ASNC"/>
    <property type="match status" value="1"/>
</dbReference>
<dbReference type="PRINTS" id="PR00033">
    <property type="entry name" value="HTHASNC"/>
</dbReference>
<dbReference type="Gene3D" id="3.30.70.1450">
    <property type="entry name" value="Regulator of K+ conductance, C-terminal domain"/>
    <property type="match status" value="1"/>
</dbReference>
<dbReference type="GO" id="GO:0003677">
    <property type="term" value="F:DNA binding"/>
    <property type="evidence" value="ECO:0007669"/>
    <property type="project" value="UniProtKB-KW"/>
</dbReference>
<evidence type="ECO:0000313" key="7">
    <source>
        <dbReference type="Proteomes" id="UP001596099"/>
    </source>
</evidence>